<dbReference type="Gene3D" id="3.40.50.720">
    <property type="entry name" value="NAD(P)-binding Rossmann-like Domain"/>
    <property type="match status" value="2"/>
</dbReference>
<dbReference type="AlphaFoldDB" id="A0A1I1NRW0"/>
<reference evidence="6 7" key="1">
    <citation type="submission" date="2016-10" db="EMBL/GenBank/DDBJ databases">
        <authorList>
            <person name="de Groot N.N."/>
        </authorList>
    </citation>
    <scope>NUCLEOTIDE SEQUENCE [LARGE SCALE GENOMIC DNA]</scope>
    <source>
        <strain evidence="6 7">HL3</strain>
    </source>
</reference>
<protein>
    <submittedName>
        <fullName evidence="6">Trk K+ transport system, NAD-binding component</fullName>
    </submittedName>
</protein>
<evidence type="ECO:0000256" key="3">
    <source>
        <dbReference type="ARBA" id="ARBA00023065"/>
    </source>
</evidence>
<dbReference type="EMBL" id="FOMJ01000001">
    <property type="protein sequence ID" value="SFD00267.1"/>
    <property type="molecule type" value="Genomic_DNA"/>
</dbReference>
<dbReference type="GO" id="GO:0006813">
    <property type="term" value="P:potassium ion transport"/>
    <property type="evidence" value="ECO:0007669"/>
    <property type="project" value="InterPro"/>
</dbReference>
<dbReference type="SUPFAM" id="SSF51735">
    <property type="entry name" value="NAD(P)-binding Rossmann-fold domains"/>
    <property type="match status" value="2"/>
</dbReference>
<dbReference type="InterPro" id="IPR050721">
    <property type="entry name" value="Trk_Ktr_HKT_K-transport"/>
</dbReference>
<organism evidence="6 7">
    <name type="scientific">Thiohalospira halophila DSM 15071</name>
    <dbReference type="NCBI Taxonomy" id="1123397"/>
    <lineage>
        <taxon>Bacteria</taxon>
        <taxon>Pseudomonadati</taxon>
        <taxon>Pseudomonadota</taxon>
        <taxon>Gammaproteobacteria</taxon>
        <taxon>Thiohalospirales</taxon>
        <taxon>Thiohalospiraceae</taxon>
        <taxon>Thiohalospira</taxon>
    </lineage>
</organism>
<gene>
    <name evidence="6" type="ORF">SAMN05660831_00404</name>
</gene>
<keyword evidence="2" id="KW-0813">Transport</keyword>
<dbReference type="OrthoDB" id="9781411at2"/>
<sequence length="568" mass="62499">MVRRVLPILLLRLRTPLVALVAVYAVTILGFVLIPGENNAGEPWRMDFFHAFYFVSYMGSTIGFGEIPYPFTPAQRLWATVSIYATVFTWLYTIGSLLAHLQDPALRRLVQEGAFRRDVRRLGEPFYVVCGYGDTGSALVRGLDERGLQSVVVDIDGERRDELATDLLTRHVPGLAGDAADPRALEMAGLSAPQCQGVLAVTNDDRANLAVCVSARVLRSGLMTVGRAERGETEENMRSFGTDHVINPFETFADRFTTALRSPGMYLLYEWLATTDEGRLAEPVLPPAGTWVIAGYGRFGRAVARYLEFHGQPYRAIDPEPAPDEMAEVVDGRGTDAVALRAAGVESAVGVVAATDDDADNLSVIMTARELNPGLFTIARQTQRRNDDLFAAAELDMVMQPGTIMASRILSLVTTPLLTDFLRHARHQEADWANLLVSRIAGLLPEGEAPEVWGVRLDEYDAPAIIGWLGEGSEIPLGTLLRDPREASRGLWALPLLRQRADGSEELLPDLGTALVAGDRLLFAGRHGIRARQRWILDNRNVLAYLLRGRAMPESLLWRRLGSLFTGP</sequence>
<comment type="subcellular location">
    <subcellularLocation>
        <location evidence="1">Cell membrane</location>
        <topology evidence="1">Multi-pass membrane protein</topology>
    </subcellularLocation>
</comment>
<dbReference type="PANTHER" id="PTHR43833:SF5">
    <property type="entry name" value="TRK SYSTEM POTASSIUM UPTAKE PROTEIN TRKA"/>
    <property type="match status" value="1"/>
</dbReference>
<keyword evidence="3" id="KW-0406">Ion transport</keyword>
<evidence type="ECO:0000259" key="5">
    <source>
        <dbReference type="PROSITE" id="PS51201"/>
    </source>
</evidence>
<evidence type="ECO:0000256" key="4">
    <source>
        <dbReference type="SAM" id="Phobius"/>
    </source>
</evidence>
<dbReference type="Gene3D" id="1.10.287.70">
    <property type="match status" value="1"/>
</dbReference>
<evidence type="ECO:0000256" key="2">
    <source>
        <dbReference type="ARBA" id="ARBA00022448"/>
    </source>
</evidence>
<proteinExistence type="predicted"/>
<dbReference type="PANTHER" id="PTHR43833">
    <property type="entry name" value="POTASSIUM CHANNEL PROTEIN 2-RELATED-RELATED"/>
    <property type="match status" value="1"/>
</dbReference>
<feature type="transmembrane region" description="Helical" evidence="4">
    <location>
        <begin position="17"/>
        <end position="36"/>
    </location>
</feature>
<feature type="transmembrane region" description="Helical" evidence="4">
    <location>
        <begin position="77"/>
        <end position="99"/>
    </location>
</feature>
<evidence type="ECO:0000313" key="6">
    <source>
        <dbReference type="EMBL" id="SFD00267.1"/>
    </source>
</evidence>
<dbReference type="InterPro" id="IPR013099">
    <property type="entry name" value="K_chnl_dom"/>
</dbReference>
<dbReference type="Pfam" id="PF02254">
    <property type="entry name" value="TrkA_N"/>
    <property type="match status" value="2"/>
</dbReference>
<feature type="transmembrane region" description="Helical" evidence="4">
    <location>
        <begin position="48"/>
        <end position="71"/>
    </location>
</feature>
<keyword evidence="4" id="KW-0812">Transmembrane</keyword>
<dbReference type="Pfam" id="PF07885">
    <property type="entry name" value="Ion_trans_2"/>
    <property type="match status" value="1"/>
</dbReference>
<keyword evidence="4" id="KW-0472">Membrane</keyword>
<dbReference type="PROSITE" id="PS51201">
    <property type="entry name" value="RCK_N"/>
    <property type="match status" value="1"/>
</dbReference>
<dbReference type="Proteomes" id="UP000198611">
    <property type="component" value="Unassembled WGS sequence"/>
</dbReference>
<dbReference type="GO" id="GO:0005886">
    <property type="term" value="C:plasma membrane"/>
    <property type="evidence" value="ECO:0007669"/>
    <property type="project" value="UniProtKB-SubCell"/>
</dbReference>
<dbReference type="STRING" id="1123397.SAMN05660831_00404"/>
<dbReference type="SUPFAM" id="SSF81324">
    <property type="entry name" value="Voltage-gated potassium channels"/>
    <property type="match status" value="1"/>
</dbReference>
<evidence type="ECO:0000313" key="7">
    <source>
        <dbReference type="Proteomes" id="UP000198611"/>
    </source>
</evidence>
<accession>A0A1I1NRW0</accession>
<keyword evidence="4" id="KW-1133">Transmembrane helix</keyword>
<dbReference type="RefSeq" id="WP_093427073.1">
    <property type="nucleotide sequence ID" value="NZ_FOMJ01000001.1"/>
</dbReference>
<evidence type="ECO:0000256" key="1">
    <source>
        <dbReference type="ARBA" id="ARBA00004651"/>
    </source>
</evidence>
<keyword evidence="7" id="KW-1185">Reference proteome</keyword>
<feature type="domain" description="RCK N-terminal" evidence="5">
    <location>
        <begin position="124"/>
        <end position="246"/>
    </location>
</feature>
<dbReference type="InterPro" id="IPR003148">
    <property type="entry name" value="RCK_N"/>
</dbReference>
<dbReference type="InterPro" id="IPR036291">
    <property type="entry name" value="NAD(P)-bd_dom_sf"/>
</dbReference>
<name>A0A1I1NRW0_9GAMM</name>